<dbReference type="SUPFAM" id="SSF57701">
    <property type="entry name" value="Zn2/Cys6 DNA-binding domain"/>
    <property type="match status" value="1"/>
</dbReference>
<dbReference type="GO" id="GO:0008270">
    <property type="term" value="F:zinc ion binding"/>
    <property type="evidence" value="ECO:0007669"/>
    <property type="project" value="InterPro"/>
</dbReference>
<dbReference type="GO" id="GO:0045944">
    <property type="term" value="P:positive regulation of transcription by RNA polymerase II"/>
    <property type="evidence" value="ECO:0007669"/>
    <property type="project" value="TreeGrafter"/>
</dbReference>
<feature type="region of interest" description="Disordered" evidence="3">
    <location>
        <begin position="1"/>
        <end position="29"/>
    </location>
</feature>
<dbReference type="GO" id="GO:0000981">
    <property type="term" value="F:DNA-binding transcription factor activity, RNA polymerase II-specific"/>
    <property type="evidence" value="ECO:0007669"/>
    <property type="project" value="InterPro"/>
</dbReference>
<feature type="domain" description="Zn(2)-C6 fungal-type" evidence="4">
    <location>
        <begin position="37"/>
        <end position="65"/>
    </location>
</feature>
<name>A0A1L7X689_9HELO</name>
<dbReference type="EMBL" id="FJOG01000016">
    <property type="protein sequence ID" value="CZR60524.1"/>
    <property type="molecule type" value="Genomic_DNA"/>
</dbReference>
<reference evidence="5 6" key="1">
    <citation type="submission" date="2016-03" db="EMBL/GenBank/DDBJ databases">
        <authorList>
            <person name="Ploux O."/>
        </authorList>
    </citation>
    <scope>NUCLEOTIDE SEQUENCE [LARGE SCALE GENOMIC DNA]</scope>
    <source>
        <strain evidence="5 6">UAMH 11012</strain>
    </source>
</reference>
<dbReference type="InterPro" id="IPR036864">
    <property type="entry name" value="Zn2-C6_fun-type_DNA-bd_sf"/>
</dbReference>
<dbReference type="Proteomes" id="UP000184330">
    <property type="component" value="Unassembled WGS sequence"/>
</dbReference>
<organism evidence="5 6">
    <name type="scientific">Phialocephala subalpina</name>
    <dbReference type="NCBI Taxonomy" id="576137"/>
    <lineage>
        <taxon>Eukaryota</taxon>
        <taxon>Fungi</taxon>
        <taxon>Dikarya</taxon>
        <taxon>Ascomycota</taxon>
        <taxon>Pezizomycotina</taxon>
        <taxon>Leotiomycetes</taxon>
        <taxon>Helotiales</taxon>
        <taxon>Mollisiaceae</taxon>
        <taxon>Phialocephala</taxon>
        <taxon>Phialocephala fortinii species complex</taxon>
    </lineage>
</organism>
<sequence>MASQAAPSNIPGSGQTRGPDASKNRSGKTSITRVRTGCFTCRKRRKKCDERRPICSNCQRTNVVCEGFPQQVFWETRSAARRAMTAKSESNTPAPTFHASPTPGIPDGNVDFSQWADPVLPLVPPPYFGQAMGRLDDRTLEDDMGFMFDQFDGPSIGGVTGLDQRTSIEYQGLSRDIVPTRREASKERALAQNTFYKTFIPIELPFLIAGVDTAIHQRLFCHFTGVMSHLLTTFPGQSNPFNQVVIPMALGDQTIMNTLLCLAGSHLLKLQPTALDSEVAAERRRLHDYATRTQALRVEDLRRSALGSGPLYSVQHQESVLATSLLLCLFEVCEGTGDGSWKDHLEIAREIINMASVSPNTSSPSGRTTDINPFLLEFFLYHDSLATVTNPSTQAMKPQFRNLAELPDQDISMVGVQDGLIDFIIQISALRAEADASKLRPDGNVVCRAVQIWQDLANWRPKSAMTKERKLITDFYQWALFIWLYSIIYPDGKADAKVQNAVQRIATGMCEIKPGDGVMACLLFPLFIVGSAAITVKDRDAVSAQFRKLRAWSSLGNIDLTERVIRKMWDDHDEGLPGSWDWVKQLESHGMSLLVT</sequence>
<evidence type="ECO:0000256" key="1">
    <source>
        <dbReference type="ARBA" id="ARBA00004123"/>
    </source>
</evidence>
<protein>
    <recommendedName>
        <fullName evidence="4">Zn(2)-C6 fungal-type domain-containing protein</fullName>
    </recommendedName>
</protein>
<dbReference type="STRING" id="576137.A0A1L7X689"/>
<dbReference type="OrthoDB" id="434972at2759"/>
<evidence type="ECO:0000256" key="2">
    <source>
        <dbReference type="ARBA" id="ARBA00023242"/>
    </source>
</evidence>
<gene>
    <name evidence="5" type="ORF">PAC_10420</name>
</gene>
<dbReference type="InterPro" id="IPR001138">
    <property type="entry name" value="Zn2Cys6_DnaBD"/>
</dbReference>
<dbReference type="InterPro" id="IPR021858">
    <property type="entry name" value="Fun_TF"/>
</dbReference>
<dbReference type="PANTHER" id="PTHR37534">
    <property type="entry name" value="TRANSCRIPTIONAL ACTIVATOR PROTEIN UGA3"/>
    <property type="match status" value="1"/>
</dbReference>
<dbReference type="Gene3D" id="4.10.240.10">
    <property type="entry name" value="Zn(2)-C6 fungal-type DNA-binding domain"/>
    <property type="match status" value="1"/>
</dbReference>
<dbReference type="PROSITE" id="PS00463">
    <property type="entry name" value="ZN2_CY6_FUNGAL_1"/>
    <property type="match status" value="1"/>
</dbReference>
<feature type="compositionally biased region" description="Polar residues" evidence="3">
    <location>
        <begin position="1"/>
        <end position="16"/>
    </location>
</feature>
<dbReference type="CDD" id="cd00067">
    <property type="entry name" value="GAL4"/>
    <property type="match status" value="1"/>
</dbReference>
<dbReference type="SMART" id="SM00066">
    <property type="entry name" value="GAL4"/>
    <property type="match status" value="1"/>
</dbReference>
<dbReference type="PANTHER" id="PTHR37534:SF38">
    <property type="entry name" value="ZN(2)-C6 FUNGAL-TYPE DOMAIN-CONTAINING PROTEIN"/>
    <property type="match status" value="1"/>
</dbReference>
<comment type="subcellular location">
    <subcellularLocation>
        <location evidence="1">Nucleus</location>
    </subcellularLocation>
</comment>
<evidence type="ECO:0000256" key="3">
    <source>
        <dbReference type="SAM" id="MobiDB-lite"/>
    </source>
</evidence>
<dbReference type="GO" id="GO:0000976">
    <property type="term" value="F:transcription cis-regulatory region binding"/>
    <property type="evidence" value="ECO:0007669"/>
    <property type="project" value="TreeGrafter"/>
</dbReference>
<evidence type="ECO:0000259" key="4">
    <source>
        <dbReference type="PROSITE" id="PS50048"/>
    </source>
</evidence>
<evidence type="ECO:0000313" key="6">
    <source>
        <dbReference type="Proteomes" id="UP000184330"/>
    </source>
</evidence>
<dbReference type="PROSITE" id="PS50048">
    <property type="entry name" value="ZN2_CY6_FUNGAL_2"/>
    <property type="match status" value="1"/>
</dbReference>
<dbReference type="GO" id="GO:0005634">
    <property type="term" value="C:nucleus"/>
    <property type="evidence" value="ECO:0007669"/>
    <property type="project" value="UniProtKB-SubCell"/>
</dbReference>
<accession>A0A1L7X689</accession>
<dbReference type="AlphaFoldDB" id="A0A1L7X689"/>
<dbReference type="Pfam" id="PF00172">
    <property type="entry name" value="Zn_clus"/>
    <property type="match status" value="1"/>
</dbReference>
<keyword evidence="6" id="KW-1185">Reference proteome</keyword>
<proteinExistence type="predicted"/>
<keyword evidence="2" id="KW-0539">Nucleus</keyword>
<evidence type="ECO:0000313" key="5">
    <source>
        <dbReference type="EMBL" id="CZR60524.1"/>
    </source>
</evidence>
<dbReference type="Pfam" id="PF11951">
    <property type="entry name" value="Fungal_trans_2"/>
    <property type="match status" value="1"/>
</dbReference>